<evidence type="ECO:0000313" key="2">
    <source>
        <dbReference type="EMBL" id="KAK2961631.1"/>
    </source>
</evidence>
<gene>
    <name evidence="2" type="ORF">BLNAU_3429</name>
</gene>
<comment type="caution">
    <text evidence="2">The sequence shown here is derived from an EMBL/GenBank/DDBJ whole genome shotgun (WGS) entry which is preliminary data.</text>
</comment>
<evidence type="ECO:0000313" key="3">
    <source>
        <dbReference type="Proteomes" id="UP001281761"/>
    </source>
</evidence>
<protein>
    <submittedName>
        <fullName evidence="2">Uncharacterized protein</fullName>
    </submittedName>
</protein>
<reference evidence="2 3" key="1">
    <citation type="journal article" date="2022" name="bioRxiv">
        <title>Genomics of Preaxostyla Flagellates Illuminates Evolutionary Transitions and the Path Towards Mitochondrial Loss.</title>
        <authorList>
            <person name="Novak L.V.F."/>
            <person name="Treitli S.C."/>
            <person name="Pyrih J."/>
            <person name="Halakuc P."/>
            <person name="Pipaliya S.V."/>
            <person name="Vacek V."/>
            <person name="Brzon O."/>
            <person name="Soukal P."/>
            <person name="Eme L."/>
            <person name="Dacks J.B."/>
            <person name="Karnkowska A."/>
            <person name="Elias M."/>
            <person name="Hampl V."/>
        </authorList>
    </citation>
    <scope>NUCLEOTIDE SEQUENCE [LARGE SCALE GENOMIC DNA]</scope>
    <source>
        <strain evidence="2">NAU3</strain>
        <tissue evidence="2">Gut</tissue>
    </source>
</reference>
<feature type="compositionally biased region" description="Polar residues" evidence="1">
    <location>
        <begin position="174"/>
        <end position="189"/>
    </location>
</feature>
<feature type="region of interest" description="Disordered" evidence="1">
    <location>
        <begin position="139"/>
        <end position="203"/>
    </location>
</feature>
<name>A0ABQ9YCZ6_9EUKA</name>
<feature type="compositionally biased region" description="Low complexity" evidence="1">
    <location>
        <begin position="241"/>
        <end position="253"/>
    </location>
</feature>
<proteinExistence type="predicted"/>
<sequence>MSPKPNCVVFASDLELLKHQAAEHGNVTPSNLVNSRDVKINHNAIHINLYLLQMNRTRGYRGRRREEDPVTSQPFHNMFLDPSQLDPRSFPSLSDQAQSEFANNYHNVWKAGMINEEHFPSLPGGTPVRSNPISMRVKREIRRPRAPPQPSGPVFPSLDDDDRTLSVPPAGRKVSQNTSLINSIHSSDPQPIFQPSDYHLPRKGTQLNNQFLELPGAKKPIENEIVLKKTTKKSKKTDPDSSFPSLSSSQPQLVNLSRNPTNHRLLKPTKNRNQDPPFPPSQTLDLSILSQNRQ</sequence>
<keyword evidence="3" id="KW-1185">Reference proteome</keyword>
<dbReference type="Proteomes" id="UP001281761">
    <property type="component" value="Unassembled WGS sequence"/>
</dbReference>
<evidence type="ECO:0000256" key="1">
    <source>
        <dbReference type="SAM" id="MobiDB-lite"/>
    </source>
</evidence>
<feature type="region of interest" description="Disordered" evidence="1">
    <location>
        <begin position="228"/>
        <end position="294"/>
    </location>
</feature>
<accession>A0ABQ9YCZ6</accession>
<feature type="compositionally biased region" description="Polar residues" evidence="1">
    <location>
        <begin position="281"/>
        <end position="294"/>
    </location>
</feature>
<dbReference type="EMBL" id="JARBJD010000015">
    <property type="protein sequence ID" value="KAK2961631.1"/>
    <property type="molecule type" value="Genomic_DNA"/>
</dbReference>
<organism evidence="2 3">
    <name type="scientific">Blattamonas nauphoetae</name>
    <dbReference type="NCBI Taxonomy" id="2049346"/>
    <lineage>
        <taxon>Eukaryota</taxon>
        <taxon>Metamonada</taxon>
        <taxon>Preaxostyla</taxon>
        <taxon>Oxymonadida</taxon>
        <taxon>Blattamonas</taxon>
    </lineage>
</organism>